<evidence type="ECO:0000313" key="3">
    <source>
        <dbReference type="EMBL" id="PLW56453.1"/>
    </source>
</evidence>
<organism evidence="3 4">
    <name type="scientific">Puccinia coronata f. sp. avenae</name>
    <dbReference type="NCBI Taxonomy" id="200324"/>
    <lineage>
        <taxon>Eukaryota</taxon>
        <taxon>Fungi</taxon>
        <taxon>Dikarya</taxon>
        <taxon>Basidiomycota</taxon>
        <taxon>Pucciniomycotina</taxon>
        <taxon>Pucciniomycetes</taxon>
        <taxon>Pucciniales</taxon>
        <taxon>Pucciniaceae</taxon>
        <taxon>Puccinia</taxon>
    </lineage>
</organism>
<evidence type="ECO:0000256" key="1">
    <source>
        <dbReference type="SAM" id="MobiDB-lite"/>
    </source>
</evidence>
<reference evidence="3 4" key="1">
    <citation type="submission" date="2017-11" db="EMBL/GenBank/DDBJ databases">
        <title>De novo assembly and phasing of dikaryotic genomes from two isolates of Puccinia coronata f. sp. avenae, the causal agent of oat crown rust.</title>
        <authorList>
            <person name="Miller M.E."/>
            <person name="Zhang Y."/>
            <person name="Omidvar V."/>
            <person name="Sperschneider J."/>
            <person name="Schwessinger B."/>
            <person name="Raley C."/>
            <person name="Palmer J.M."/>
            <person name="Garnica D."/>
            <person name="Upadhyaya N."/>
            <person name="Rathjen J."/>
            <person name="Taylor J.M."/>
            <person name="Park R.F."/>
            <person name="Dodds P.N."/>
            <person name="Hirsch C.D."/>
            <person name="Kianian S.F."/>
            <person name="Figueroa M."/>
        </authorList>
    </citation>
    <scope>NUCLEOTIDE SEQUENCE [LARGE SCALE GENOMIC DNA]</scope>
    <source>
        <strain evidence="3">12NC29</strain>
    </source>
</reference>
<proteinExistence type="predicted"/>
<gene>
    <name evidence="3" type="ORF">PCANC_04873</name>
</gene>
<dbReference type="EMBL" id="PGCJ01000020">
    <property type="protein sequence ID" value="PLW56453.1"/>
    <property type="molecule type" value="Genomic_DNA"/>
</dbReference>
<feature type="compositionally biased region" description="Polar residues" evidence="1">
    <location>
        <begin position="127"/>
        <end position="153"/>
    </location>
</feature>
<feature type="region of interest" description="Disordered" evidence="1">
    <location>
        <begin position="120"/>
        <end position="174"/>
    </location>
</feature>
<dbReference type="Proteomes" id="UP000235388">
    <property type="component" value="Unassembled WGS sequence"/>
</dbReference>
<keyword evidence="4" id="KW-1185">Reference proteome</keyword>
<dbReference type="OrthoDB" id="129446at2759"/>
<accession>A0A2N5W2H3</accession>
<protein>
    <recommendedName>
        <fullName evidence="2">No apical meristem-associated C-terminal domain-containing protein</fullName>
    </recommendedName>
</protein>
<feature type="domain" description="No apical meristem-associated C-terminal" evidence="2">
    <location>
        <begin position="94"/>
        <end position="174"/>
    </location>
</feature>
<dbReference type="InterPro" id="IPR029466">
    <property type="entry name" value="NAM-associated_C"/>
</dbReference>
<evidence type="ECO:0000259" key="2">
    <source>
        <dbReference type="Pfam" id="PF14303"/>
    </source>
</evidence>
<dbReference type="PANTHER" id="PTHR45023:SF4">
    <property type="entry name" value="GLYCINE-RICH PROTEIN-RELATED"/>
    <property type="match status" value="1"/>
</dbReference>
<dbReference type="AlphaFoldDB" id="A0A2N5W2H3"/>
<sequence length="174" mass="19836">MLRIPHRPVGAYPIQSNNQSKEQFWSSVVNDFSNFTGGPSREALGLQSRRKTLQREVLKFCAIHNRIKEKPPSGSTPEDWLITVRQLYFDKTNKSFAYKQPWTLLRNAAKFKPLDQTQAINGRRPSATPSNNPIPDSSSVPGGASSNKPNQWQRPLGTRSTKRKLNKEEYKNKK</sequence>
<comment type="caution">
    <text evidence="3">The sequence shown here is derived from an EMBL/GenBank/DDBJ whole genome shotgun (WGS) entry which is preliminary data.</text>
</comment>
<dbReference type="Pfam" id="PF14303">
    <property type="entry name" value="NAM-associated"/>
    <property type="match status" value="1"/>
</dbReference>
<dbReference type="PANTHER" id="PTHR45023">
    <property type="match status" value="1"/>
</dbReference>
<name>A0A2N5W2H3_9BASI</name>
<evidence type="ECO:0000313" key="4">
    <source>
        <dbReference type="Proteomes" id="UP000235388"/>
    </source>
</evidence>